<dbReference type="InterPro" id="IPR029056">
    <property type="entry name" value="Ribokinase-like"/>
</dbReference>
<evidence type="ECO:0000256" key="2">
    <source>
        <dbReference type="ARBA" id="ARBA00022679"/>
    </source>
</evidence>
<keyword evidence="3 5" id="KW-0418">Kinase</keyword>
<evidence type="ECO:0000313" key="5">
    <source>
        <dbReference type="EMBL" id="RAO78849.1"/>
    </source>
</evidence>
<evidence type="ECO:0000313" key="6">
    <source>
        <dbReference type="Proteomes" id="UP000249782"/>
    </source>
</evidence>
<protein>
    <submittedName>
        <fullName evidence="5">Ribokinase</fullName>
    </submittedName>
</protein>
<gene>
    <name evidence="5" type="ORF">DPC56_06230</name>
</gene>
<dbReference type="Proteomes" id="UP000249782">
    <property type="component" value="Unassembled WGS sequence"/>
</dbReference>
<feature type="domain" description="Carbohydrate kinase PfkB" evidence="4">
    <location>
        <begin position="160"/>
        <end position="268"/>
    </location>
</feature>
<evidence type="ECO:0000256" key="3">
    <source>
        <dbReference type="ARBA" id="ARBA00022777"/>
    </source>
</evidence>
<dbReference type="AlphaFoldDB" id="A0A328P9M1"/>
<evidence type="ECO:0000256" key="1">
    <source>
        <dbReference type="ARBA" id="ARBA00010688"/>
    </source>
</evidence>
<reference evidence="5 6" key="1">
    <citation type="submission" date="2018-06" db="EMBL/GenBank/DDBJ databases">
        <title>Draft genome sequence of hyperthermophilic methanogen Methanothermobacter tenebrarum sp. MCM-B 1447.</title>
        <authorList>
            <person name="Pore S.D."/>
            <person name="Dagar S."/>
            <person name="Dhakephalkar P.K."/>
        </authorList>
    </citation>
    <scope>NUCLEOTIDE SEQUENCE [LARGE SCALE GENOMIC DNA]</scope>
    <source>
        <strain evidence="5 6">MCM B 1447</strain>
    </source>
</reference>
<comment type="similarity">
    <text evidence="1">Belongs to the carbohydrate kinase PfkB family.</text>
</comment>
<organism evidence="5 6">
    <name type="scientific">Methanothermobacter tenebrarum</name>
    <dbReference type="NCBI Taxonomy" id="680118"/>
    <lineage>
        <taxon>Archaea</taxon>
        <taxon>Methanobacteriati</taxon>
        <taxon>Methanobacteriota</taxon>
        <taxon>Methanomada group</taxon>
        <taxon>Methanobacteria</taxon>
        <taxon>Methanobacteriales</taxon>
        <taxon>Methanobacteriaceae</taxon>
        <taxon>Methanothermobacter</taxon>
    </lineage>
</organism>
<evidence type="ECO:0000259" key="4">
    <source>
        <dbReference type="Pfam" id="PF00294"/>
    </source>
</evidence>
<dbReference type="Gene3D" id="3.40.1190.20">
    <property type="match status" value="1"/>
</dbReference>
<dbReference type="EMBL" id="QLOE01000007">
    <property type="protein sequence ID" value="RAO78849.1"/>
    <property type="molecule type" value="Genomic_DNA"/>
</dbReference>
<dbReference type="InterPro" id="IPR011611">
    <property type="entry name" value="PfkB_dom"/>
</dbReference>
<dbReference type="GO" id="GO:0016301">
    <property type="term" value="F:kinase activity"/>
    <property type="evidence" value="ECO:0007669"/>
    <property type="project" value="UniProtKB-KW"/>
</dbReference>
<dbReference type="RefSeq" id="WP_112094213.1">
    <property type="nucleotide sequence ID" value="NZ_QLOE01000007.1"/>
</dbReference>
<dbReference type="OrthoDB" id="26949at2157"/>
<name>A0A328P9M1_9EURY</name>
<keyword evidence="6" id="KW-1185">Reference proteome</keyword>
<dbReference type="PANTHER" id="PTHR10584">
    <property type="entry name" value="SUGAR KINASE"/>
    <property type="match status" value="1"/>
</dbReference>
<accession>A0A328P9M1</accession>
<dbReference type="Pfam" id="PF00294">
    <property type="entry name" value="PfkB"/>
    <property type="match status" value="1"/>
</dbReference>
<keyword evidence="2" id="KW-0808">Transferase</keyword>
<dbReference type="SUPFAM" id="SSF53613">
    <property type="entry name" value="Ribokinase-like"/>
    <property type="match status" value="1"/>
</dbReference>
<proteinExistence type="inferred from homology"/>
<sequence>MGYLLIGPITRDKNIIQGKEILKIGGPVYYQSKVFSKLGIEHTSIITLSKEDKKLLEEFPPETRIIPLWKNNTLKFENIYLNHEKRIQKSNFAKNIIKTNDIKKLIRNRWDAILLNPLLPTDIPTQTLEFIAKKQDRVYLGLQGYLRTEEDGRVSLRPPEDAERILGMVDKVFLDEEEAKIFNPNLIEAAMLLGSMGPSETIITCGERGSIIYSKGRIWKIKAVPATRIADPTGLGDIYMAAYIHMRKKKPPIEAGEFASKMATEKIEGKLLDP</sequence>
<dbReference type="PANTHER" id="PTHR10584:SF166">
    <property type="entry name" value="RIBOKINASE"/>
    <property type="match status" value="1"/>
</dbReference>
<comment type="caution">
    <text evidence="5">The sequence shown here is derived from an EMBL/GenBank/DDBJ whole genome shotgun (WGS) entry which is preliminary data.</text>
</comment>